<evidence type="ECO:0000259" key="3">
    <source>
        <dbReference type="Pfam" id="PF17032"/>
    </source>
</evidence>
<feature type="compositionally biased region" description="Low complexity" evidence="1">
    <location>
        <begin position="77"/>
        <end position="91"/>
    </location>
</feature>
<feature type="signal peptide" evidence="2">
    <location>
        <begin position="1"/>
        <end position="30"/>
    </location>
</feature>
<keyword evidence="5" id="KW-1185">Reference proteome</keyword>
<accession>A0A6G4WUI8</accession>
<dbReference type="RefSeq" id="WP_165297786.1">
    <property type="nucleotide sequence ID" value="NZ_JAAKZZ010000045.1"/>
</dbReference>
<dbReference type="Proteomes" id="UP000477722">
    <property type="component" value="Unassembled WGS sequence"/>
</dbReference>
<dbReference type="AlphaFoldDB" id="A0A6G4WUI8"/>
<reference evidence="4 5" key="1">
    <citation type="submission" date="2020-02" db="EMBL/GenBank/DDBJ databases">
        <title>Whole-genome analyses of novel actinobacteria.</title>
        <authorList>
            <person name="Sahin N."/>
            <person name="Tatar D."/>
        </authorList>
    </citation>
    <scope>NUCLEOTIDE SEQUENCE [LARGE SCALE GENOMIC DNA]</scope>
    <source>
        <strain evidence="4 5">SB3404</strain>
    </source>
</reference>
<gene>
    <name evidence="4" type="ORF">G5C65_07155</name>
</gene>
<dbReference type="Pfam" id="PF17032">
    <property type="entry name" value="Zn_ribbon_15"/>
    <property type="match status" value="1"/>
</dbReference>
<proteinExistence type="predicted"/>
<comment type="caution">
    <text evidence="4">The sequence shown here is derived from an EMBL/GenBank/DDBJ whole genome shotgun (WGS) entry which is preliminary data.</text>
</comment>
<protein>
    <submittedName>
        <fullName evidence="4">Zinc-ribbon domain-containing protein</fullName>
    </submittedName>
</protein>
<feature type="region of interest" description="Disordered" evidence="1">
    <location>
        <begin position="70"/>
        <end position="100"/>
    </location>
</feature>
<evidence type="ECO:0000256" key="1">
    <source>
        <dbReference type="SAM" id="MobiDB-lite"/>
    </source>
</evidence>
<feature type="chain" id="PRO_5026305468" evidence="2">
    <location>
        <begin position="31"/>
        <end position="100"/>
    </location>
</feature>
<evidence type="ECO:0000256" key="2">
    <source>
        <dbReference type="SAM" id="SignalP"/>
    </source>
</evidence>
<dbReference type="InterPro" id="IPR031493">
    <property type="entry name" value="Zinc_ribbon_15"/>
</dbReference>
<evidence type="ECO:0000313" key="4">
    <source>
        <dbReference type="EMBL" id="NGO68131.1"/>
    </source>
</evidence>
<name>A0A6G4WUI8_9ACTN</name>
<organism evidence="4 5">
    <name type="scientific">Streptomyces boncukensis</name>
    <dbReference type="NCBI Taxonomy" id="2711219"/>
    <lineage>
        <taxon>Bacteria</taxon>
        <taxon>Bacillati</taxon>
        <taxon>Actinomycetota</taxon>
        <taxon>Actinomycetes</taxon>
        <taxon>Kitasatosporales</taxon>
        <taxon>Streptomycetaceae</taxon>
        <taxon>Streptomyces</taxon>
    </lineage>
</organism>
<evidence type="ECO:0000313" key="5">
    <source>
        <dbReference type="Proteomes" id="UP000477722"/>
    </source>
</evidence>
<feature type="domain" description="Zinc-ribbon 15" evidence="3">
    <location>
        <begin position="19"/>
        <end position="68"/>
    </location>
</feature>
<dbReference type="EMBL" id="JAAKZZ010000045">
    <property type="protein sequence ID" value="NGO68131.1"/>
    <property type="molecule type" value="Genomic_DNA"/>
</dbReference>
<keyword evidence="2" id="KW-0732">Signal</keyword>
<sequence length="100" mass="10566">MLIFGTSSKVVQLAMLNLLCAFCGNPAAHALRKKVTKFSLFFIPLFPVTPAKHTLQCTFCGGMSEVSKENAEAWTAQQSQPGPGQPGVPSGNPYAGNQPG</sequence>